<keyword evidence="1" id="KW-1133">Transmembrane helix</keyword>
<accession>A0A9X2AZ17</accession>
<proteinExistence type="predicted"/>
<dbReference type="Proteomes" id="UP001139207">
    <property type="component" value="Unassembled WGS sequence"/>
</dbReference>
<dbReference type="RefSeq" id="WP_244804352.1">
    <property type="nucleotide sequence ID" value="NZ_JALIEA010000012.1"/>
</dbReference>
<evidence type="ECO:0000313" key="3">
    <source>
        <dbReference type="Proteomes" id="UP001139207"/>
    </source>
</evidence>
<reference evidence="2" key="1">
    <citation type="submission" date="2022-04" db="EMBL/GenBank/DDBJ databases">
        <title>Corynebacterium kalidii LD5P10.</title>
        <authorList>
            <person name="Sun J.Q."/>
        </authorList>
    </citation>
    <scope>NUCLEOTIDE SEQUENCE</scope>
    <source>
        <strain evidence="2">LD5P10</strain>
    </source>
</reference>
<evidence type="ECO:0008006" key="4">
    <source>
        <dbReference type="Google" id="ProtNLM"/>
    </source>
</evidence>
<feature type="transmembrane region" description="Helical" evidence="1">
    <location>
        <begin position="60"/>
        <end position="80"/>
    </location>
</feature>
<dbReference type="AlphaFoldDB" id="A0A9X2AZ17"/>
<comment type="caution">
    <text evidence="2">The sequence shown here is derived from an EMBL/GenBank/DDBJ whole genome shotgun (WGS) entry which is preliminary data.</text>
</comment>
<evidence type="ECO:0000313" key="2">
    <source>
        <dbReference type="EMBL" id="MCJ7858641.1"/>
    </source>
</evidence>
<organism evidence="2 3">
    <name type="scientific">Corynebacterium kalidii</name>
    <dbReference type="NCBI Taxonomy" id="2931982"/>
    <lineage>
        <taxon>Bacteria</taxon>
        <taxon>Bacillati</taxon>
        <taxon>Actinomycetota</taxon>
        <taxon>Actinomycetes</taxon>
        <taxon>Mycobacteriales</taxon>
        <taxon>Corynebacteriaceae</taxon>
        <taxon>Corynebacterium</taxon>
    </lineage>
</organism>
<gene>
    <name evidence="2" type="ORF">MUN33_07920</name>
</gene>
<feature type="transmembrane region" description="Helical" evidence="1">
    <location>
        <begin position="89"/>
        <end position="108"/>
    </location>
</feature>
<feature type="transmembrane region" description="Helical" evidence="1">
    <location>
        <begin position="12"/>
        <end position="32"/>
    </location>
</feature>
<keyword evidence="3" id="KW-1185">Reference proteome</keyword>
<dbReference type="EMBL" id="JALIEA010000012">
    <property type="protein sequence ID" value="MCJ7858641.1"/>
    <property type="molecule type" value="Genomic_DNA"/>
</dbReference>
<name>A0A9X2AZ17_9CORY</name>
<feature type="transmembrane region" description="Helical" evidence="1">
    <location>
        <begin position="144"/>
        <end position="165"/>
    </location>
</feature>
<keyword evidence="1" id="KW-0812">Transmembrane</keyword>
<keyword evidence="1" id="KW-0472">Membrane</keyword>
<sequence length="172" mass="17761">MASRRVLIGQSAKTLTVFLAVFSISGLLWGWWRPAVTAVVTDTGAAAVDPATAGAPFQSFAMFAVATGLLGALLAGWAFWRSPRLRGPVMLLAVTALAFLGAAVFLLFGNWLADVLHSTDITAGMADGLTPGQDVSIVARVSGAAGYLAAPAAAAVVYWACSLFAPDTAFER</sequence>
<protein>
    <recommendedName>
        <fullName evidence="4">DUF2567 domain-containing protein</fullName>
    </recommendedName>
</protein>
<evidence type="ECO:0000256" key="1">
    <source>
        <dbReference type="SAM" id="Phobius"/>
    </source>
</evidence>